<reference evidence="2 3" key="1">
    <citation type="submission" date="2020-04" db="EMBL/GenBank/DDBJ databases">
        <title>Genome analysis and antimicrobial resistance characteristics of Chryseobacterium aquaticum isolated from farmed salmonids.</title>
        <authorList>
            <person name="Saticioglu I.B."/>
            <person name="Duman M."/>
            <person name="Altun S."/>
        </authorList>
    </citation>
    <scope>NUCLEOTIDE SEQUENCE [LARGE SCALE GENOMIC DNA]</scope>
    <source>
        <strain evidence="2 3">C-174</strain>
    </source>
</reference>
<organism evidence="2 3">
    <name type="scientific">Chryseobacterium aquaticum</name>
    <dbReference type="NCBI Taxonomy" id="452084"/>
    <lineage>
        <taxon>Bacteria</taxon>
        <taxon>Pseudomonadati</taxon>
        <taxon>Bacteroidota</taxon>
        <taxon>Flavobacteriia</taxon>
        <taxon>Flavobacteriales</taxon>
        <taxon>Weeksellaceae</taxon>
        <taxon>Chryseobacterium group</taxon>
        <taxon>Chryseobacterium</taxon>
    </lineage>
</organism>
<proteinExistence type="predicted"/>
<evidence type="ECO:0000256" key="1">
    <source>
        <dbReference type="SAM" id="MobiDB-lite"/>
    </source>
</evidence>
<evidence type="ECO:0000313" key="2">
    <source>
        <dbReference type="EMBL" id="NMR32739.1"/>
    </source>
</evidence>
<dbReference type="Proteomes" id="UP000548067">
    <property type="component" value="Unassembled WGS sequence"/>
</dbReference>
<dbReference type="AlphaFoldDB" id="A0A848N2S7"/>
<accession>A0A848N2S7</accession>
<dbReference type="EMBL" id="JABCJF010000001">
    <property type="protein sequence ID" value="NMR32739.1"/>
    <property type="molecule type" value="Genomic_DNA"/>
</dbReference>
<feature type="compositionally biased region" description="Basic and acidic residues" evidence="1">
    <location>
        <begin position="12"/>
        <end position="33"/>
    </location>
</feature>
<dbReference type="RefSeq" id="WP_169319955.1">
    <property type="nucleotide sequence ID" value="NZ_JABCJF010000001.1"/>
</dbReference>
<sequence>MNETVKAIKTGPKPDKADGTPDRRRRVTPETKPKHPSLKPHIHKPGESK</sequence>
<evidence type="ECO:0000313" key="3">
    <source>
        <dbReference type="Proteomes" id="UP000548067"/>
    </source>
</evidence>
<gene>
    <name evidence="2" type="ORF">HIO71_00815</name>
</gene>
<comment type="caution">
    <text evidence="2">The sequence shown here is derived from an EMBL/GenBank/DDBJ whole genome shotgun (WGS) entry which is preliminary data.</text>
</comment>
<protein>
    <submittedName>
        <fullName evidence="2">Uncharacterized protein</fullName>
    </submittedName>
</protein>
<feature type="region of interest" description="Disordered" evidence="1">
    <location>
        <begin position="1"/>
        <end position="49"/>
    </location>
</feature>
<feature type="compositionally biased region" description="Basic residues" evidence="1">
    <location>
        <begin position="34"/>
        <end position="43"/>
    </location>
</feature>
<name>A0A848N2S7_9FLAO</name>